<dbReference type="AlphaFoldDB" id="A0A6G0NI29"/>
<sequence>TSLFGTNTFVLRTEFGTSPSVSCGDRHPLGPGAQRGDDAKRVMEPEVATQFGYSLVGVLHLYPVYVLWKKESADKDPPTGSHKDSLAAAGSGGRSEEDWHSHSSAKALVEVRGVRAVGAASSQQLKTIFDSEQPRWSREILDVRGRGEPTEEFNVWLGRAELERVVWGERRVTAGLTGGRSPQRSLCK</sequence>
<feature type="compositionally biased region" description="Basic and acidic residues" evidence="1">
    <location>
        <begin position="73"/>
        <end position="85"/>
    </location>
</feature>
<evidence type="ECO:0000256" key="1">
    <source>
        <dbReference type="SAM" id="MobiDB-lite"/>
    </source>
</evidence>
<gene>
    <name evidence="2" type="ORF">PF004_g16531</name>
</gene>
<evidence type="ECO:0008006" key="4">
    <source>
        <dbReference type="Google" id="ProtNLM"/>
    </source>
</evidence>
<name>A0A6G0NI29_9STRA</name>
<proteinExistence type="predicted"/>
<feature type="region of interest" description="Disordered" evidence="1">
    <location>
        <begin position="73"/>
        <end position="102"/>
    </location>
</feature>
<protein>
    <recommendedName>
        <fullName evidence="4">Peroxisomal membrane protein PEX16</fullName>
    </recommendedName>
</protein>
<comment type="caution">
    <text evidence="2">The sequence shown here is derived from an EMBL/GenBank/DDBJ whole genome shotgun (WGS) entry which is preliminary data.</text>
</comment>
<accession>A0A6G0NI29</accession>
<evidence type="ECO:0000313" key="2">
    <source>
        <dbReference type="EMBL" id="KAE9209204.1"/>
    </source>
</evidence>
<feature type="non-terminal residue" evidence="2">
    <location>
        <position position="1"/>
    </location>
</feature>
<evidence type="ECO:0000313" key="3">
    <source>
        <dbReference type="Proteomes" id="UP000476176"/>
    </source>
</evidence>
<feature type="region of interest" description="Disordered" evidence="1">
    <location>
        <begin position="19"/>
        <end position="38"/>
    </location>
</feature>
<organism evidence="2 3">
    <name type="scientific">Phytophthora fragariae</name>
    <dbReference type="NCBI Taxonomy" id="53985"/>
    <lineage>
        <taxon>Eukaryota</taxon>
        <taxon>Sar</taxon>
        <taxon>Stramenopiles</taxon>
        <taxon>Oomycota</taxon>
        <taxon>Peronosporomycetes</taxon>
        <taxon>Peronosporales</taxon>
        <taxon>Peronosporaceae</taxon>
        <taxon>Phytophthora</taxon>
    </lineage>
</organism>
<dbReference type="Proteomes" id="UP000476176">
    <property type="component" value="Unassembled WGS sequence"/>
</dbReference>
<dbReference type="EMBL" id="QXGC01001179">
    <property type="protein sequence ID" value="KAE9209204.1"/>
    <property type="molecule type" value="Genomic_DNA"/>
</dbReference>
<reference evidence="2 3" key="1">
    <citation type="submission" date="2018-09" db="EMBL/GenBank/DDBJ databases">
        <title>Genomic investigation of the strawberry pathogen Phytophthora fragariae indicates pathogenicity is determined by transcriptional variation in three key races.</title>
        <authorList>
            <person name="Adams T.M."/>
            <person name="Armitage A.D."/>
            <person name="Sobczyk M.K."/>
            <person name="Bates H.J."/>
            <person name="Dunwell J.M."/>
            <person name="Nellist C.F."/>
            <person name="Harrison R.J."/>
        </authorList>
    </citation>
    <scope>NUCLEOTIDE SEQUENCE [LARGE SCALE GENOMIC DNA]</scope>
    <source>
        <strain evidence="2 3">BC-23</strain>
    </source>
</reference>